<evidence type="ECO:0000313" key="2">
    <source>
        <dbReference type="Proteomes" id="UP000033736"/>
    </source>
</evidence>
<dbReference type="EMBL" id="LAOQ01000006">
    <property type="protein sequence ID" value="KJW04097.1"/>
    <property type="molecule type" value="Genomic_DNA"/>
</dbReference>
<reference evidence="1 2" key="1">
    <citation type="submission" date="2015-01" db="EMBL/GenBank/DDBJ databases">
        <title>Genome Sequencing of Rickettsiales /home/snadendla/prok_pipe/test/illegal_ec_num.txt.</title>
        <authorList>
            <person name="Daugherty S.C."/>
            <person name="Su Q."/>
            <person name="Abolude K."/>
            <person name="Beier-Sexton M."/>
            <person name="Carlyon J.A."/>
            <person name="Carter R."/>
            <person name="Day N.P."/>
            <person name="Dumler S.J."/>
            <person name="Dyachenko V."/>
            <person name="Godinez A."/>
            <person name="Kurtti T.J."/>
            <person name="Lichay M."/>
            <person name="Mullins K.E."/>
            <person name="Ott S."/>
            <person name="Pappas-Brown V."/>
            <person name="Paris D.H."/>
            <person name="Patel P."/>
            <person name="Richards A.L."/>
            <person name="Sadzewicz L."/>
            <person name="Sears K."/>
            <person name="Seidman D."/>
            <person name="Sengamalay N."/>
            <person name="Stenos J."/>
            <person name="Tallon L.J."/>
            <person name="Vincent G."/>
            <person name="Fraser C.M."/>
            <person name="Munderloh U."/>
            <person name="Dunning-Hotopp J.C."/>
        </authorList>
    </citation>
    <scope>NUCLEOTIDE SEQUENCE [LARGE SCALE GENOMIC DNA]</scope>
    <source>
        <strain evidence="1 2">T170-B</strain>
    </source>
</reference>
<keyword evidence="2" id="KW-1185">Reference proteome</keyword>
<evidence type="ECO:0000313" key="1">
    <source>
        <dbReference type="EMBL" id="KJW04097.1"/>
    </source>
</evidence>
<dbReference type="AlphaFoldDB" id="A0A0F3RD95"/>
<organism evidence="1 2">
    <name type="scientific">Rickettsia argasii T170-B</name>
    <dbReference type="NCBI Taxonomy" id="1268837"/>
    <lineage>
        <taxon>Bacteria</taxon>
        <taxon>Pseudomonadati</taxon>
        <taxon>Pseudomonadota</taxon>
        <taxon>Alphaproteobacteria</taxon>
        <taxon>Rickettsiales</taxon>
        <taxon>Rickettsiaceae</taxon>
        <taxon>Rickettsieae</taxon>
        <taxon>Rickettsia</taxon>
        <taxon>spotted fever group</taxon>
    </lineage>
</organism>
<dbReference type="RefSeq" id="WP_146620373.1">
    <property type="nucleotide sequence ID" value="NZ_LAOQ01000006.1"/>
</dbReference>
<sequence length="76" mass="8495">MSLGCHATYSYSQGIASVDTDVPMSFPQKQESRKNSLNTNKINLKKQVFCRLYWIPASAGMTSRAFTGPRNNAYSQ</sequence>
<protein>
    <submittedName>
        <fullName evidence="1">Uncharacterized protein</fullName>
    </submittedName>
</protein>
<gene>
    <name evidence="1" type="ORF">RAT170B_1473</name>
</gene>
<comment type="caution">
    <text evidence="1">The sequence shown here is derived from an EMBL/GenBank/DDBJ whole genome shotgun (WGS) entry which is preliminary data.</text>
</comment>
<proteinExistence type="predicted"/>
<dbReference type="Proteomes" id="UP000033736">
    <property type="component" value="Unassembled WGS sequence"/>
</dbReference>
<accession>A0A0F3RD95</accession>
<name>A0A0F3RD95_9RICK</name>
<dbReference type="PATRIC" id="fig|1268837.3.peg.1700"/>